<evidence type="ECO:0000313" key="2">
    <source>
        <dbReference type="EMBL" id="TCO59548.1"/>
    </source>
</evidence>
<keyword evidence="1" id="KW-0472">Membrane</keyword>
<dbReference type="EMBL" id="SLWS01000004">
    <property type="protein sequence ID" value="TCO59548.1"/>
    <property type="molecule type" value="Genomic_DNA"/>
</dbReference>
<keyword evidence="3" id="KW-1185">Reference proteome</keyword>
<evidence type="ECO:0000256" key="1">
    <source>
        <dbReference type="SAM" id="Phobius"/>
    </source>
</evidence>
<organism evidence="2 3">
    <name type="scientific">Actinocrispum wychmicini</name>
    <dbReference type="NCBI Taxonomy" id="1213861"/>
    <lineage>
        <taxon>Bacteria</taxon>
        <taxon>Bacillati</taxon>
        <taxon>Actinomycetota</taxon>
        <taxon>Actinomycetes</taxon>
        <taxon>Pseudonocardiales</taxon>
        <taxon>Pseudonocardiaceae</taxon>
        <taxon>Actinocrispum</taxon>
    </lineage>
</organism>
<accession>A0A4R2JQT0</accession>
<reference evidence="2 3" key="1">
    <citation type="submission" date="2019-03" db="EMBL/GenBank/DDBJ databases">
        <title>Genomic Encyclopedia of Type Strains, Phase IV (KMG-IV): sequencing the most valuable type-strain genomes for metagenomic binning, comparative biology and taxonomic classification.</title>
        <authorList>
            <person name="Goeker M."/>
        </authorList>
    </citation>
    <scope>NUCLEOTIDE SEQUENCE [LARGE SCALE GENOMIC DNA]</scope>
    <source>
        <strain evidence="2 3">DSM 45934</strain>
    </source>
</reference>
<sequence>MSDIPPTMPPGGWAGPGYRRPRTRWAWLIGGAALVAAVVAGVVIASSVDHSTPARNVVTRVAADACSLVTRATIDTYVRGVACEAKLNSDTLKTASWYPDPGDYQHGYVSLVVSLIVLSDGVDPVASFEEEKEQVPTRPSPSPHSILRDDRPVIQLGDDAHVFYWESNDQPDGATTFGDAEIVVRVRNVMVTASHGGYVRKNDNETAPVSQQDAEAAATAAAKDAISWVR</sequence>
<dbReference type="Proteomes" id="UP000295680">
    <property type="component" value="Unassembled WGS sequence"/>
</dbReference>
<gene>
    <name evidence="2" type="ORF">EV192_104391</name>
</gene>
<evidence type="ECO:0000313" key="3">
    <source>
        <dbReference type="Proteomes" id="UP000295680"/>
    </source>
</evidence>
<feature type="transmembrane region" description="Helical" evidence="1">
    <location>
        <begin position="25"/>
        <end position="45"/>
    </location>
</feature>
<proteinExistence type="predicted"/>
<protein>
    <submittedName>
        <fullName evidence="2">Uncharacterized protein</fullName>
    </submittedName>
</protein>
<comment type="caution">
    <text evidence="2">The sequence shown here is derived from an EMBL/GenBank/DDBJ whole genome shotgun (WGS) entry which is preliminary data.</text>
</comment>
<keyword evidence="1" id="KW-0812">Transmembrane</keyword>
<dbReference type="AlphaFoldDB" id="A0A4R2JQT0"/>
<keyword evidence="1" id="KW-1133">Transmembrane helix</keyword>
<name>A0A4R2JQT0_9PSEU</name>